<dbReference type="InterPro" id="IPR025616">
    <property type="entry name" value="YpjP"/>
</dbReference>
<evidence type="ECO:0008006" key="3">
    <source>
        <dbReference type="Google" id="ProtNLM"/>
    </source>
</evidence>
<dbReference type="STRING" id="1385510.GCA_000425205_02501"/>
<dbReference type="AlphaFoldDB" id="A0A0A5I656"/>
<evidence type="ECO:0000313" key="2">
    <source>
        <dbReference type="Proteomes" id="UP000030528"/>
    </source>
</evidence>
<gene>
    <name evidence="1" type="ORF">N781_04395</name>
</gene>
<sequence>MKRWMRKGFVALVAVMTLGMYVPSIDIDAKVADQGKIEKEDSFKTTPLHLKSTIPYEGGLDYSSDGDAYVSDPVQWMADQAKEQTITKLGPKIYQKVEDEMEEVILPRIEEVIQQLTVELGEDRTRYLEVAETPSAGYGERIFNVQDGRTEEVLAKFHVRRDNRPGEGYWFNFHYHSYKDQFEEHYVIGDVYWDKNTPPKWMTS</sequence>
<dbReference type="eggNOG" id="ENOG502ZV7K">
    <property type="taxonomic scope" value="Bacteria"/>
</dbReference>
<comment type="caution">
    <text evidence="1">The sequence shown here is derived from an EMBL/GenBank/DDBJ whole genome shotgun (WGS) entry which is preliminary data.</text>
</comment>
<dbReference type="Proteomes" id="UP000030528">
    <property type="component" value="Unassembled WGS sequence"/>
</dbReference>
<accession>A0A0A5I656</accession>
<reference evidence="1 2" key="1">
    <citation type="submission" date="2013-08" db="EMBL/GenBank/DDBJ databases">
        <authorList>
            <person name="Huang J."/>
            <person name="Wang G."/>
        </authorList>
    </citation>
    <scope>NUCLEOTIDE SEQUENCE [LARGE SCALE GENOMIC DNA]</scope>
    <source>
        <strain evidence="1 2">JSM 076056</strain>
    </source>
</reference>
<organism evidence="1 2">
    <name type="scientific">Pontibacillus halophilus JSM 076056 = DSM 19796</name>
    <dbReference type="NCBI Taxonomy" id="1385510"/>
    <lineage>
        <taxon>Bacteria</taxon>
        <taxon>Bacillati</taxon>
        <taxon>Bacillota</taxon>
        <taxon>Bacilli</taxon>
        <taxon>Bacillales</taxon>
        <taxon>Bacillaceae</taxon>
        <taxon>Pontibacillus</taxon>
    </lineage>
</organism>
<keyword evidence="2" id="KW-1185">Reference proteome</keyword>
<evidence type="ECO:0000313" key="1">
    <source>
        <dbReference type="EMBL" id="KGX91312.1"/>
    </source>
</evidence>
<dbReference type="OrthoDB" id="2435352at2"/>
<dbReference type="EMBL" id="AVPE01000010">
    <property type="protein sequence ID" value="KGX91312.1"/>
    <property type="molecule type" value="Genomic_DNA"/>
</dbReference>
<protein>
    <recommendedName>
        <fullName evidence="3">Cell division protein FtsK</fullName>
    </recommendedName>
</protein>
<proteinExistence type="predicted"/>
<name>A0A0A5I656_9BACI</name>
<dbReference type="Pfam" id="PF14005">
    <property type="entry name" value="YpjP"/>
    <property type="match status" value="1"/>
</dbReference>
<dbReference type="RefSeq" id="WP_026800834.1">
    <property type="nucleotide sequence ID" value="NZ_AULI01000010.1"/>
</dbReference>